<protein>
    <submittedName>
        <fullName evidence="2">Uncharacterized protein</fullName>
    </submittedName>
</protein>
<name>A0A379TF25_SALER</name>
<proteinExistence type="predicted"/>
<evidence type="ECO:0000313" key="3">
    <source>
        <dbReference type="Proteomes" id="UP000254741"/>
    </source>
</evidence>
<gene>
    <name evidence="2" type="ORF">NCTC8297_04586</name>
</gene>
<reference evidence="2 3" key="1">
    <citation type="submission" date="2018-06" db="EMBL/GenBank/DDBJ databases">
        <authorList>
            <consortium name="Pathogen Informatics"/>
            <person name="Doyle S."/>
        </authorList>
    </citation>
    <scope>NUCLEOTIDE SEQUENCE [LARGE SCALE GENOMIC DNA]</scope>
    <source>
        <strain evidence="2 3">NCTC8297</strain>
    </source>
</reference>
<accession>A0A379TF25</accession>
<dbReference type="Proteomes" id="UP000254741">
    <property type="component" value="Unassembled WGS sequence"/>
</dbReference>
<sequence length="147" mass="16356">MRKLIFLVVSGMLFTAQADAARGRQPCSGSKGGIAHCTSDGHFVCNDGSLSQSKRFCSGVWFFWHRQSGKTVQFHTQNTDEKSDSGEKTETAKCCRKRRTGQCTTPTANMCSPLHDQQARIHPFTNLLREPVLIGYRKGSLPVIHIK</sequence>
<feature type="chain" id="PRO_5016763183" evidence="1">
    <location>
        <begin position="21"/>
        <end position="147"/>
    </location>
</feature>
<evidence type="ECO:0000256" key="1">
    <source>
        <dbReference type="SAM" id="SignalP"/>
    </source>
</evidence>
<feature type="signal peptide" evidence="1">
    <location>
        <begin position="1"/>
        <end position="20"/>
    </location>
</feature>
<evidence type="ECO:0000313" key="2">
    <source>
        <dbReference type="EMBL" id="SUG49257.1"/>
    </source>
</evidence>
<keyword evidence="1" id="KW-0732">Signal</keyword>
<dbReference type="EMBL" id="UGXG01000002">
    <property type="protein sequence ID" value="SUG49257.1"/>
    <property type="molecule type" value="Genomic_DNA"/>
</dbReference>
<organism evidence="2 3">
    <name type="scientific">Salmonella enterica subsp. arizonae</name>
    <dbReference type="NCBI Taxonomy" id="59203"/>
    <lineage>
        <taxon>Bacteria</taxon>
        <taxon>Pseudomonadati</taxon>
        <taxon>Pseudomonadota</taxon>
        <taxon>Gammaproteobacteria</taxon>
        <taxon>Enterobacterales</taxon>
        <taxon>Enterobacteriaceae</taxon>
        <taxon>Salmonella</taxon>
    </lineage>
</organism>
<dbReference type="AlphaFoldDB" id="A0A379TF25"/>